<evidence type="ECO:0000256" key="1">
    <source>
        <dbReference type="ARBA" id="ARBA00004418"/>
    </source>
</evidence>
<dbReference type="RefSeq" id="WP_136771554.1">
    <property type="nucleotide sequence ID" value="NZ_CP156074.1"/>
</dbReference>
<feature type="chain" id="PRO_5020682129" description="Putrescine-binding periplasmic protein" evidence="7">
    <location>
        <begin position="18"/>
        <end position="352"/>
    </location>
</feature>
<gene>
    <name evidence="8" type="ORF">FAZ21_01790</name>
</gene>
<dbReference type="EMBL" id="SUMF01000001">
    <property type="protein sequence ID" value="TJZ79040.1"/>
    <property type="molecule type" value="Genomic_DNA"/>
</dbReference>
<evidence type="ECO:0000256" key="7">
    <source>
        <dbReference type="SAM" id="SignalP"/>
    </source>
</evidence>
<dbReference type="PIRSF" id="PIRSF019574">
    <property type="entry name" value="Periplasmic_polyamine_BP"/>
    <property type="match status" value="1"/>
</dbReference>
<comment type="caution">
    <text evidence="8">The sequence shown here is derived from an EMBL/GenBank/DDBJ whole genome shotgun (WGS) entry which is preliminary data.</text>
</comment>
<evidence type="ECO:0000256" key="2">
    <source>
        <dbReference type="ARBA" id="ARBA00022448"/>
    </source>
</evidence>
<proteinExistence type="inferred from homology"/>
<evidence type="ECO:0000256" key="4">
    <source>
        <dbReference type="ARBA" id="ARBA00022764"/>
    </source>
</evidence>
<reference evidence="8 9" key="1">
    <citation type="submission" date="2019-04" db="EMBL/GenBank/DDBJ databases">
        <title>Chitiniphilus eburnea sp. nov., a novel chitinolytic bacterium isolated from aquaculture sludge.</title>
        <authorList>
            <person name="Sheng M."/>
        </authorList>
    </citation>
    <scope>NUCLEOTIDE SEQUENCE [LARGE SCALE GENOMIC DNA]</scope>
    <source>
        <strain evidence="8 9">HX-2-15</strain>
    </source>
</reference>
<keyword evidence="9" id="KW-1185">Reference proteome</keyword>
<dbReference type="GO" id="GO:0042597">
    <property type="term" value="C:periplasmic space"/>
    <property type="evidence" value="ECO:0007669"/>
    <property type="project" value="UniProtKB-SubCell"/>
</dbReference>
<dbReference type="Gene3D" id="3.40.190.10">
    <property type="entry name" value="Periplasmic binding protein-like II"/>
    <property type="match status" value="2"/>
</dbReference>
<keyword evidence="3 7" id="KW-0732">Signal</keyword>
<comment type="similarity">
    <text evidence="5">Belongs to the bacterial solute-binding protein PotD/PotF family.</text>
</comment>
<keyword evidence="2 5" id="KW-0813">Transport</keyword>
<comment type="function">
    <text evidence="5">Required for the activity of the bacterial periplasmic transport system of putrescine.</text>
</comment>
<sequence>MKKLLLLLALVASPAFADDVLHLFNWNNAVSPETIKRFEARCKCTVKESYFGSMEEALAKLTGGAQGFDVIGPSNYGIPPLAKQGLLQPLDKKKLPNFKHLDPAFTDTALDRGNTYSVPYDFTVTLVGYNANRLKALGINAASWAVVFDPKVLAKIKGKVTVLDDPREVIAAALRYNGHSANSTDPAHLSQAVATIRAARPYWAAFNSQSYIKELTLGNIWVALGYSNDLYQAKLDAEAAKRPFTIGYSLQREGNGMTADSFVIHKRAPRPDLAHRFIDFMLEGKNAAEITNNIGAGNPNVAARPFIAKSLLAIPVINPDHVTASRLEQLSDLDAATRRAWNRAWTEIKMGR</sequence>
<dbReference type="GO" id="GO:0019808">
    <property type="term" value="F:polyamine binding"/>
    <property type="evidence" value="ECO:0007669"/>
    <property type="project" value="InterPro"/>
</dbReference>
<dbReference type="InterPro" id="IPR001188">
    <property type="entry name" value="Sperm_putr-bd"/>
</dbReference>
<feature type="binding site" evidence="6">
    <location>
        <begin position="165"/>
        <end position="168"/>
    </location>
    <ligand>
        <name>spermidine</name>
        <dbReference type="ChEBI" id="CHEBI:57834"/>
    </ligand>
</feature>
<dbReference type="PANTHER" id="PTHR30222:SF17">
    <property type="entry name" value="SPERMIDINE_PUTRESCINE-BINDING PERIPLASMIC PROTEIN"/>
    <property type="match status" value="1"/>
</dbReference>
<evidence type="ECO:0000313" key="8">
    <source>
        <dbReference type="EMBL" id="TJZ79040.1"/>
    </source>
</evidence>
<feature type="binding site" evidence="6">
    <location>
        <position position="76"/>
    </location>
    <ligand>
        <name>spermidine</name>
        <dbReference type="ChEBI" id="CHEBI:57834"/>
    </ligand>
</feature>
<dbReference type="Proteomes" id="UP000310016">
    <property type="component" value="Unassembled WGS sequence"/>
</dbReference>
<protein>
    <recommendedName>
        <fullName evidence="5">Putrescine-binding periplasmic protein</fullName>
    </recommendedName>
</protein>
<evidence type="ECO:0000256" key="3">
    <source>
        <dbReference type="ARBA" id="ARBA00022729"/>
    </source>
</evidence>
<dbReference type="PANTHER" id="PTHR30222">
    <property type="entry name" value="SPERMIDINE/PUTRESCINE-BINDING PERIPLASMIC PROTEIN"/>
    <property type="match status" value="1"/>
</dbReference>
<dbReference type="GO" id="GO:0015846">
    <property type="term" value="P:polyamine transport"/>
    <property type="evidence" value="ECO:0007669"/>
    <property type="project" value="InterPro"/>
</dbReference>
<dbReference type="InterPro" id="IPR006059">
    <property type="entry name" value="SBP"/>
</dbReference>
<dbReference type="OrthoDB" id="9769319at2"/>
<dbReference type="SUPFAM" id="SSF53850">
    <property type="entry name" value="Periplasmic binding protein-like II"/>
    <property type="match status" value="1"/>
</dbReference>
<dbReference type="Pfam" id="PF13416">
    <property type="entry name" value="SBP_bac_8"/>
    <property type="match status" value="1"/>
</dbReference>
<dbReference type="CDD" id="cd13590">
    <property type="entry name" value="PBP2_PotD_PotF_like"/>
    <property type="match status" value="1"/>
</dbReference>
<dbReference type="PRINTS" id="PR00909">
    <property type="entry name" value="SPERMDNBNDNG"/>
</dbReference>
<accession>A0A4U0QD12</accession>
<evidence type="ECO:0000256" key="5">
    <source>
        <dbReference type="PIRNR" id="PIRNR019574"/>
    </source>
</evidence>
<organism evidence="8 9">
    <name type="scientific">Chitiniphilus eburneus</name>
    <dbReference type="NCBI Taxonomy" id="2571148"/>
    <lineage>
        <taxon>Bacteria</taxon>
        <taxon>Pseudomonadati</taxon>
        <taxon>Pseudomonadota</taxon>
        <taxon>Betaproteobacteria</taxon>
        <taxon>Neisseriales</taxon>
        <taxon>Chitinibacteraceae</taxon>
        <taxon>Chitiniphilus</taxon>
    </lineage>
</organism>
<evidence type="ECO:0000256" key="6">
    <source>
        <dbReference type="PIRSR" id="PIRSR019574-1"/>
    </source>
</evidence>
<comment type="subcellular location">
    <subcellularLocation>
        <location evidence="1 5">Periplasm</location>
    </subcellularLocation>
</comment>
<keyword evidence="4 5" id="KW-0574">Periplasm</keyword>
<name>A0A4U0QD12_9NEIS</name>
<dbReference type="AlphaFoldDB" id="A0A4U0QD12"/>
<evidence type="ECO:0000313" key="9">
    <source>
        <dbReference type="Proteomes" id="UP000310016"/>
    </source>
</evidence>
<feature type="signal peptide" evidence="7">
    <location>
        <begin position="1"/>
        <end position="17"/>
    </location>
</feature>